<dbReference type="SUPFAM" id="SSF55729">
    <property type="entry name" value="Acyl-CoA N-acyltransferases (Nat)"/>
    <property type="match status" value="1"/>
</dbReference>
<keyword evidence="2" id="KW-0808">Transferase</keyword>
<organism evidence="2 3">
    <name type="scientific">Arthrobacter pigmenti</name>
    <dbReference type="NCBI Taxonomy" id="271432"/>
    <lineage>
        <taxon>Bacteria</taxon>
        <taxon>Bacillati</taxon>
        <taxon>Actinomycetota</taxon>
        <taxon>Actinomycetes</taxon>
        <taxon>Micrococcales</taxon>
        <taxon>Micrococcaceae</taxon>
        <taxon>Arthrobacter</taxon>
    </lineage>
</organism>
<proteinExistence type="predicted"/>
<dbReference type="InterPro" id="IPR000182">
    <property type="entry name" value="GNAT_dom"/>
</dbReference>
<dbReference type="EMBL" id="JAATJL010000001">
    <property type="protein sequence ID" value="NJC22623.1"/>
    <property type="molecule type" value="Genomic_DNA"/>
</dbReference>
<dbReference type="PANTHER" id="PTHR43415:SF3">
    <property type="entry name" value="GNAT-FAMILY ACETYLTRANSFERASE"/>
    <property type="match status" value="1"/>
</dbReference>
<dbReference type="NCBIfam" id="TIGR03585">
    <property type="entry name" value="PseH"/>
    <property type="match status" value="1"/>
</dbReference>
<evidence type="ECO:0000313" key="3">
    <source>
        <dbReference type="Proteomes" id="UP000547458"/>
    </source>
</evidence>
<evidence type="ECO:0000313" key="2">
    <source>
        <dbReference type="EMBL" id="NJC22623.1"/>
    </source>
</evidence>
<comment type="caution">
    <text evidence="2">The sequence shown here is derived from an EMBL/GenBank/DDBJ whole genome shotgun (WGS) entry which is preliminary data.</text>
</comment>
<accession>A0A846RHI3</accession>
<evidence type="ECO:0000259" key="1">
    <source>
        <dbReference type="PROSITE" id="PS51186"/>
    </source>
</evidence>
<reference evidence="2 3" key="1">
    <citation type="submission" date="2020-03" db="EMBL/GenBank/DDBJ databases">
        <title>Sequencing the genomes of 1000 actinobacteria strains.</title>
        <authorList>
            <person name="Klenk H.-P."/>
        </authorList>
    </citation>
    <scope>NUCLEOTIDE SEQUENCE [LARGE SCALE GENOMIC DNA]</scope>
    <source>
        <strain evidence="2 3">DSM 16403</strain>
    </source>
</reference>
<dbReference type="Proteomes" id="UP000547458">
    <property type="component" value="Unassembled WGS sequence"/>
</dbReference>
<dbReference type="Pfam" id="PF13302">
    <property type="entry name" value="Acetyltransf_3"/>
    <property type="match status" value="1"/>
</dbReference>
<dbReference type="Gene3D" id="3.40.630.30">
    <property type="match status" value="1"/>
</dbReference>
<feature type="domain" description="N-acetyltransferase" evidence="1">
    <location>
        <begin position="19"/>
        <end position="172"/>
    </location>
</feature>
<protein>
    <submittedName>
        <fullName evidence="2">UDP-4-amino-4, 6-dideoxy-N-acetyl-beta-L-altrosamine N-acetyltransferase</fullName>
    </submittedName>
</protein>
<keyword evidence="3" id="KW-1185">Reference proteome</keyword>
<sequence>MRAWLLNQLSEGRHMRPASVLRSMVLDDLPIVLGWRNHPEVQRYMYTQHEITSTEHRLWFKRLQESPLEHPLVLEAGAERLGYARIHIVDQLAGRAEWGFYRAPEAPRGTGSDLCASVLQHAFGQLGLHKIWGEVVSTNEPSVALHRKLGFREEARLRDHYFDGDKYQDSLGFGLLESEWCKNLGVQ</sequence>
<dbReference type="PROSITE" id="PS51186">
    <property type="entry name" value="GNAT"/>
    <property type="match status" value="1"/>
</dbReference>
<dbReference type="AlphaFoldDB" id="A0A846RHI3"/>
<dbReference type="InterPro" id="IPR020036">
    <property type="entry name" value="PseH"/>
</dbReference>
<name>A0A846RHI3_9MICC</name>
<dbReference type="InterPro" id="IPR016181">
    <property type="entry name" value="Acyl_CoA_acyltransferase"/>
</dbReference>
<gene>
    <name evidence="2" type="ORF">BJ994_001699</name>
</gene>
<dbReference type="PANTHER" id="PTHR43415">
    <property type="entry name" value="SPERMIDINE N(1)-ACETYLTRANSFERASE"/>
    <property type="match status" value="1"/>
</dbReference>
<dbReference type="GO" id="GO:0016747">
    <property type="term" value="F:acyltransferase activity, transferring groups other than amino-acyl groups"/>
    <property type="evidence" value="ECO:0007669"/>
    <property type="project" value="InterPro"/>
</dbReference>